<dbReference type="Pfam" id="PF01978">
    <property type="entry name" value="TrmB"/>
    <property type="match status" value="1"/>
</dbReference>
<dbReference type="InterPro" id="IPR000792">
    <property type="entry name" value="Tscrpt_reg_LuxR_C"/>
</dbReference>
<keyword evidence="3" id="KW-1185">Reference proteome</keyword>
<dbReference type="EMBL" id="JAGINW010000001">
    <property type="protein sequence ID" value="MBP2329669.1"/>
    <property type="molecule type" value="Genomic_DNA"/>
</dbReference>
<dbReference type="Gene3D" id="1.10.10.10">
    <property type="entry name" value="Winged helix-like DNA-binding domain superfamily/Winged helix DNA-binding domain"/>
    <property type="match status" value="2"/>
</dbReference>
<dbReference type="InterPro" id="IPR002831">
    <property type="entry name" value="Tscrpt_reg_TrmB_N"/>
</dbReference>
<dbReference type="InterPro" id="IPR016032">
    <property type="entry name" value="Sig_transdc_resp-reg_C-effctor"/>
</dbReference>
<protein>
    <submittedName>
        <fullName evidence="2">DNA-binding CsgD family transcriptional regulator</fullName>
    </submittedName>
</protein>
<reference evidence="2 3" key="1">
    <citation type="submission" date="2021-03" db="EMBL/GenBank/DDBJ databases">
        <title>Sequencing the genomes of 1000 actinobacteria strains.</title>
        <authorList>
            <person name="Klenk H.-P."/>
        </authorList>
    </citation>
    <scope>NUCLEOTIDE SEQUENCE [LARGE SCALE GENOMIC DNA]</scope>
    <source>
        <strain evidence="2 3">DSM 46670</strain>
    </source>
</reference>
<dbReference type="Proteomes" id="UP001519332">
    <property type="component" value="Unassembled WGS sequence"/>
</dbReference>
<accession>A0ABS4TZ35</accession>
<dbReference type="PROSITE" id="PS50043">
    <property type="entry name" value="HTH_LUXR_2"/>
    <property type="match status" value="1"/>
</dbReference>
<dbReference type="InterPro" id="IPR036390">
    <property type="entry name" value="WH_DNA-bd_sf"/>
</dbReference>
<organism evidence="2 3">
    <name type="scientific">Kibdelosporangium banguiense</name>
    <dbReference type="NCBI Taxonomy" id="1365924"/>
    <lineage>
        <taxon>Bacteria</taxon>
        <taxon>Bacillati</taxon>
        <taxon>Actinomycetota</taxon>
        <taxon>Actinomycetes</taxon>
        <taxon>Pseudonocardiales</taxon>
        <taxon>Pseudonocardiaceae</taxon>
        <taxon>Kibdelosporangium</taxon>
    </lineage>
</organism>
<proteinExistence type="predicted"/>
<dbReference type="SUPFAM" id="SSF46894">
    <property type="entry name" value="C-terminal effector domain of the bipartite response regulators"/>
    <property type="match status" value="1"/>
</dbReference>
<dbReference type="GO" id="GO:0003677">
    <property type="term" value="F:DNA binding"/>
    <property type="evidence" value="ECO:0007669"/>
    <property type="project" value="UniProtKB-KW"/>
</dbReference>
<comment type="caution">
    <text evidence="2">The sequence shown here is derived from an EMBL/GenBank/DDBJ whole genome shotgun (WGS) entry which is preliminary data.</text>
</comment>
<dbReference type="PANTHER" id="PTHR34293:SF1">
    <property type="entry name" value="HTH-TYPE TRANSCRIPTIONAL REGULATOR TRMBL2"/>
    <property type="match status" value="1"/>
</dbReference>
<dbReference type="PANTHER" id="PTHR34293">
    <property type="entry name" value="HTH-TYPE TRANSCRIPTIONAL REGULATOR TRMBL2"/>
    <property type="match status" value="1"/>
</dbReference>
<name>A0ABS4TZ35_9PSEU</name>
<dbReference type="SUPFAM" id="SSF46785">
    <property type="entry name" value="Winged helix' DNA-binding domain"/>
    <property type="match status" value="1"/>
</dbReference>
<gene>
    <name evidence="2" type="ORF">JOF56_010054</name>
</gene>
<keyword evidence="2" id="KW-0238">DNA-binding</keyword>
<evidence type="ECO:0000259" key="1">
    <source>
        <dbReference type="PROSITE" id="PS50043"/>
    </source>
</evidence>
<dbReference type="InterPro" id="IPR051797">
    <property type="entry name" value="TrmB-like"/>
</dbReference>
<evidence type="ECO:0000313" key="3">
    <source>
        <dbReference type="Proteomes" id="UP001519332"/>
    </source>
</evidence>
<sequence length="317" mass="35274">MLEPVGLSELESRLYVTLIQHPRSSAAELALHCEVSTTQAARALALFVRKGMASRLPGRPSSYLAVAPDIALQPLLGRREEELHQVRTAVHELAQMFRRASRYTHPAEQVEVVTGADNILSRVFALQESAKVSIRGIDKLPHLMIGSYANTANEQRRLADGIEYRVIYDRAVVGMPEKFEEIEGSIRCGEQARAVTDAPLKVWIADDTSALLPMRSDTYTIDAAFVLHPSTLLDAVIALFESEWRRATPIRTPTAHQDRATRTLLGLLAAGLTDESIARAQDVGLRTVQRRIHDLMRELNVVTRFQLALAARDKGWI</sequence>
<evidence type="ECO:0000313" key="2">
    <source>
        <dbReference type="EMBL" id="MBP2329669.1"/>
    </source>
</evidence>
<dbReference type="SMART" id="SM00421">
    <property type="entry name" value="HTH_LUXR"/>
    <property type="match status" value="1"/>
</dbReference>
<dbReference type="InterPro" id="IPR036388">
    <property type="entry name" value="WH-like_DNA-bd_sf"/>
</dbReference>
<feature type="domain" description="HTH luxR-type" evidence="1">
    <location>
        <begin position="253"/>
        <end position="315"/>
    </location>
</feature>
<dbReference type="RefSeq" id="WP_209646389.1">
    <property type="nucleotide sequence ID" value="NZ_JAGINW010000001.1"/>
</dbReference>